<sequence length="22" mass="2681">MKKEELIILIVRIAHRGDVYRK</sequence>
<protein>
    <submittedName>
        <fullName evidence="1">Uncharacterized protein</fullName>
    </submittedName>
</protein>
<gene>
    <name evidence="1" type="ORF">METZ01_LOCUS188680</name>
</gene>
<dbReference type="EMBL" id="UINC01038592">
    <property type="protein sequence ID" value="SVB35826.1"/>
    <property type="molecule type" value="Genomic_DNA"/>
</dbReference>
<dbReference type="AlphaFoldDB" id="A0A382DBF0"/>
<name>A0A382DBF0_9ZZZZ</name>
<organism evidence="1">
    <name type="scientific">marine metagenome</name>
    <dbReference type="NCBI Taxonomy" id="408172"/>
    <lineage>
        <taxon>unclassified sequences</taxon>
        <taxon>metagenomes</taxon>
        <taxon>ecological metagenomes</taxon>
    </lineage>
</organism>
<reference evidence="1" key="1">
    <citation type="submission" date="2018-05" db="EMBL/GenBank/DDBJ databases">
        <authorList>
            <person name="Lanie J.A."/>
            <person name="Ng W.-L."/>
            <person name="Kazmierczak K.M."/>
            <person name="Andrzejewski T.M."/>
            <person name="Davidsen T.M."/>
            <person name="Wayne K.J."/>
            <person name="Tettelin H."/>
            <person name="Glass J.I."/>
            <person name="Rusch D."/>
            <person name="Podicherti R."/>
            <person name="Tsui H.-C.T."/>
            <person name="Winkler M.E."/>
        </authorList>
    </citation>
    <scope>NUCLEOTIDE SEQUENCE</scope>
</reference>
<evidence type="ECO:0000313" key="1">
    <source>
        <dbReference type="EMBL" id="SVB35826.1"/>
    </source>
</evidence>
<proteinExistence type="predicted"/>
<accession>A0A382DBF0</accession>